<evidence type="ECO:0000313" key="2">
    <source>
        <dbReference type="EMBL" id="UOQ73011.1"/>
    </source>
</evidence>
<dbReference type="InterPro" id="IPR002931">
    <property type="entry name" value="Transglutaminase-like"/>
</dbReference>
<accession>A0A8T9Q9D3</accession>
<evidence type="ECO:0000259" key="1">
    <source>
        <dbReference type="SMART" id="SM00460"/>
    </source>
</evidence>
<dbReference type="PANTHER" id="PTHR46333:SF2">
    <property type="entry name" value="CYTOKINESIS PROTEIN 3"/>
    <property type="match status" value="1"/>
</dbReference>
<dbReference type="PANTHER" id="PTHR46333">
    <property type="entry name" value="CYTOKINESIS PROTEIN 3"/>
    <property type="match status" value="1"/>
</dbReference>
<dbReference type="SUPFAM" id="SSF54001">
    <property type="entry name" value="Cysteine proteinases"/>
    <property type="match status" value="1"/>
</dbReference>
<protein>
    <recommendedName>
        <fullName evidence="1">Transglutaminase-like domain-containing protein</fullName>
    </recommendedName>
</protein>
<dbReference type="Proteomes" id="UP000831796">
    <property type="component" value="Chromosome"/>
</dbReference>
<dbReference type="Gene3D" id="3.10.620.30">
    <property type="match status" value="1"/>
</dbReference>
<dbReference type="RefSeq" id="WP_244676366.1">
    <property type="nucleotide sequence ID" value="NZ_CP095046.1"/>
</dbReference>
<dbReference type="AlphaFoldDB" id="A0A8T9Q9D3"/>
<keyword evidence="3" id="KW-1185">Reference proteome</keyword>
<evidence type="ECO:0000313" key="3">
    <source>
        <dbReference type="Proteomes" id="UP000831796"/>
    </source>
</evidence>
<dbReference type="InterPro" id="IPR052557">
    <property type="entry name" value="CAP/Cytokinesis_protein"/>
</dbReference>
<reference evidence="2" key="1">
    <citation type="submission" date="2022-04" db="EMBL/GenBank/DDBJ databases">
        <title>Hymenobacter sp. isolated from the air.</title>
        <authorList>
            <person name="Won M."/>
            <person name="Lee C.-M."/>
            <person name="Woen H.-Y."/>
            <person name="Kwon S.-W."/>
        </authorList>
    </citation>
    <scope>NUCLEOTIDE SEQUENCE</scope>
    <source>
        <strain evidence="2">5116S-3</strain>
    </source>
</reference>
<organism evidence="2 3">
    <name type="scientific">Hymenobacter cellulosilyticus</name>
    <dbReference type="NCBI Taxonomy" id="2932248"/>
    <lineage>
        <taxon>Bacteria</taxon>
        <taxon>Pseudomonadati</taxon>
        <taxon>Bacteroidota</taxon>
        <taxon>Cytophagia</taxon>
        <taxon>Cytophagales</taxon>
        <taxon>Hymenobacteraceae</taxon>
        <taxon>Hymenobacter</taxon>
    </lineage>
</organism>
<gene>
    <name evidence="2" type="ORF">MUN79_03255</name>
</gene>
<dbReference type="InterPro" id="IPR038765">
    <property type="entry name" value="Papain-like_cys_pep_sf"/>
</dbReference>
<dbReference type="Pfam" id="PF01841">
    <property type="entry name" value="Transglut_core"/>
    <property type="match status" value="1"/>
</dbReference>
<dbReference type="SMART" id="SM00460">
    <property type="entry name" value="TGc"/>
    <property type="match status" value="1"/>
</dbReference>
<feature type="domain" description="Transglutaminase-like" evidence="1">
    <location>
        <begin position="68"/>
        <end position="131"/>
    </location>
</feature>
<dbReference type="EMBL" id="CP095046">
    <property type="protein sequence ID" value="UOQ73011.1"/>
    <property type="molecule type" value="Genomic_DNA"/>
</dbReference>
<proteinExistence type="predicted"/>
<dbReference type="KEGG" id="hcu:MUN79_03255"/>
<name>A0A8T9Q9D3_9BACT</name>
<sequence length="363" mass="41021">MDAKMQQVPDSSARTVAGLARYITVSFATDADKARAAFVWVATHIRYDVAKRYVVSFQREPAVVVQETMASRKGVCTNYAELYAAIANQAGVKTRVIPGYTKHHDGTVTPVGHMWCATQLAGEWYLMDPTWSAGYVVESTFVPRFTNSYYKVRPVTMIKDHMPFDPLWQLLATPRSPAQFQEGTVPSPAAHPFHVADSVTAYEQQSYIAQLHAANRRVEQHGVQDDHTLSFLGNNRVLEENYYITAYNNAQNAMNAGSNKLNDFVNYFNHQFQPKKTDAELQLLLPPIAADFARSRELLAVVRFQEASRQTSLKQFQQALAENETLLQKSQAFMEHYLRTSKLLRPTLFMNISTIGGRNEMAR</sequence>
<dbReference type="GO" id="GO:0005737">
    <property type="term" value="C:cytoplasm"/>
    <property type="evidence" value="ECO:0007669"/>
    <property type="project" value="TreeGrafter"/>
</dbReference>